<keyword evidence="3" id="KW-1185">Reference proteome</keyword>
<reference evidence="2 3" key="1">
    <citation type="journal article" date="2012" name="Appl. Environ. Microbiol.">
        <title>Short-read sequencing for genomic analysis of the brown rot fungus Fibroporia radiculosa.</title>
        <authorList>
            <person name="Tang J.D."/>
            <person name="Perkins A.D."/>
            <person name="Sonstegard T.S."/>
            <person name="Schroeder S.G."/>
            <person name="Burgess S.C."/>
            <person name="Diehl S.V."/>
        </authorList>
    </citation>
    <scope>NUCLEOTIDE SEQUENCE [LARGE SCALE GENOMIC DNA]</scope>
    <source>
        <strain evidence="2 3">TFFH 294</strain>
    </source>
</reference>
<organism evidence="2 3">
    <name type="scientific">Fibroporia radiculosa</name>
    <dbReference type="NCBI Taxonomy" id="599839"/>
    <lineage>
        <taxon>Eukaryota</taxon>
        <taxon>Fungi</taxon>
        <taxon>Dikarya</taxon>
        <taxon>Basidiomycota</taxon>
        <taxon>Agaricomycotina</taxon>
        <taxon>Agaricomycetes</taxon>
        <taxon>Polyporales</taxon>
        <taxon>Fibroporiaceae</taxon>
        <taxon>Fibroporia</taxon>
    </lineage>
</organism>
<gene>
    <name evidence="2" type="ORF">FIBRA_06788</name>
</gene>
<feature type="compositionally biased region" description="Basic and acidic residues" evidence="1">
    <location>
        <begin position="69"/>
        <end position="80"/>
    </location>
</feature>
<dbReference type="Proteomes" id="UP000006352">
    <property type="component" value="Unassembled WGS sequence"/>
</dbReference>
<dbReference type="STRING" id="599839.J4IBG2"/>
<dbReference type="InterPro" id="IPR024242">
    <property type="entry name" value="NCE101"/>
</dbReference>
<proteinExistence type="predicted"/>
<dbReference type="AlphaFoldDB" id="J4IBG2"/>
<name>J4IBG2_9APHY</name>
<dbReference type="GO" id="GO:0009306">
    <property type="term" value="P:protein secretion"/>
    <property type="evidence" value="ECO:0007669"/>
    <property type="project" value="InterPro"/>
</dbReference>
<dbReference type="PANTHER" id="PTHR28011">
    <property type="entry name" value="NON-CLASSICAL EXPORT PROTEIN 1"/>
    <property type="match status" value="1"/>
</dbReference>
<dbReference type="FunCoup" id="J4IBG2">
    <property type="interactions" value="17"/>
</dbReference>
<dbReference type="GeneID" id="24099517"/>
<dbReference type="HOGENOM" id="CLU_188578_0_0_1"/>
<dbReference type="OrthoDB" id="2155101at2759"/>
<sequence length="80" mass="9267">MPPALLSRTLDPILGVFTGVFAYYLYEINPRSGIAQGDRLSELTAWRWAKWRNERRNKLSEGGEEEALDAIKKEVEKERE</sequence>
<dbReference type="PANTHER" id="PTHR28011:SF1">
    <property type="entry name" value="NON-CLASSICAL EXPORT PROTEIN 1"/>
    <property type="match status" value="1"/>
</dbReference>
<dbReference type="EMBL" id="HE797160">
    <property type="protein sequence ID" value="CCM04606.1"/>
    <property type="molecule type" value="Genomic_DNA"/>
</dbReference>
<accession>J4IBG2</accession>
<dbReference type="Pfam" id="PF11654">
    <property type="entry name" value="NCE101"/>
    <property type="match status" value="1"/>
</dbReference>
<evidence type="ECO:0000313" key="3">
    <source>
        <dbReference type="Proteomes" id="UP000006352"/>
    </source>
</evidence>
<dbReference type="InParanoid" id="J4IBG2"/>
<protein>
    <recommendedName>
        <fullName evidence="4">Non-classical export protein 1</fullName>
    </recommendedName>
</protein>
<evidence type="ECO:0000313" key="2">
    <source>
        <dbReference type="EMBL" id="CCM04606.1"/>
    </source>
</evidence>
<evidence type="ECO:0000256" key="1">
    <source>
        <dbReference type="SAM" id="MobiDB-lite"/>
    </source>
</evidence>
<evidence type="ECO:0008006" key="4">
    <source>
        <dbReference type="Google" id="ProtNLM"/>
    </source>
</evidence>
<feature type="region of interest" description="Disordered" evidence="1">
    <location>
        <begin position="59"/>
        <end position="80"/>
    </location>
</feature>
<dbReference type="RefSeq" id="XP_012183889.1">
    <property type="nucleotide sequence ID" value="XM_012328499.1"/>
</dbReference>